<dbReference type="Gene3D" id="3.40.50.300">
    <property type="entry name" value="P-loop containing nucleotide triphosphate hydrolases"/>
    <property type="match status" value="1"/>
</dbReference>
<dbReference type="InterPro" id="IPR027417">
    <property type="entry name" value="P-loop_NTPase"/>
</dbReference>
<accession>A0A381U4X7</accession>
<name>A0A381U4X7_9ZZZZ</name>
<evidence type="ECO:0000259" key="1">
    <source>
        <dbReference type="Pfam" id="PF13191"/>
    </source>
</evidence>
<proteinExistence type="predicted"/>
<reference evidence="2" key="1">
    <citation type="submission" date="2018-05" db="EMBL/GenBank/DDBJ databases">
        <authorList>
            <person name="Lanie J.A."/>
            <person name="Ng W.-L."/>
            <person name="Kazmierczak K.M."/>
            <person name="Andrzejewski T.M."/>
            <person name="Davidsen T.M."/>
            <person name="Wayne K.J."/>
            <person name="Tettelin H."/>
            <person name="Glass J.I."/>
            <person name="Rusch D."/>
            <person name="Podicherti R."/>
            <person name="Tsui H.-C.T."/>
            <person name="Winkler M.E."/>
        </authorList>
    </citation>
    <scope>NUCLEOTIDE SEQUENCE</scope>
</reference>
<dbReference type="Gene3D" id="1.10.10.10">
    <property type="entry name" value="Winged helix-like DNA-binding domain superfamily/Winged helix DNA-binding domain"/>
    <property type="match status" value="1"/>
</dbReference>
<protein>
    <recommendedName>
        <fullName evidence="1">Orc1-like AAA ATPase domain-containing protein</fullName>
    </recommendedName>
</protein>
<dbReference type="Pfam" id="PF13191">
    <property type="entry name" value="AAA_16"/>
    <property type="match status" value="1"/>
</dbReference>
<dbReference type="InterPro" id="IPR036390">
    <property type="entry name" value="WH_DNA-bd_sf"/>
</dbReference>
<gene>
    <name evidence="2" type="ORF">METZ01_LOCUS74397</name>
</gene>
<evidence type="ECO:0000313" key="2">
    <source>
        <dbReference type="EMBL" id="SVA21543.1"/>
    </source>
</evidence>
<dbReference type="InterPro" id="IPR041664">
    <property type="entry name" value="AAA_16"/>
</dbReference>
<dbReference type="SUPFAM" id="SSF46785">
    <property type="entry name" value="Winged helix' DNA-binding domain"/>
    <property type="match status" value="1"/>
</dbReference>
<dbReference type="InterPro" id="IPR036388">
    <property type="entry name" value="WH-like_DNA-bd_sf"/>
</dbReference>
<dbReference type="AlphaFoldDB" id="A0A381U4X7"/>
<dbReference type="EMBL" id="UINC01005472">
    <property type="protein sequence ID" value="SVA21543.1"/>
    <property type="molecule type" value="Genomic_DNA"/>
</dbReference>
<feature type="domain" description="Orc1-like AAA ATPase" evidence="1">
    <location>
        <begin position="212"/>
        <end position="355"/>
    </location>
</feature>
<sequence>MRTKAVALAMARSDARVNVPVVDRILLHLWEQDHQADHYLVTTEVTRPGIAESCALHPPNVSRSMSDLMTNGWVSQHTRTVRGENRRQKTWQLTEDGREAARERIAVLRDFMILIRSRDGELLEVRANEVATKLRTGLSLLQVLMHAQHEGVLNFGDIRFGTIVSQDGTSPPPGSLSMLAGAHSTYHIRPPRTRTVHGRANEKLALGGWYDSDKPMLVLSGIAGCGKTTLVSHWLSALLEEQPELQVMYYPCQPWDSQLGIATSLLHRVGIVDGPEDPYKVLDSLPLRPAARLELDTYRRRLTAHLLDEEGILSKTPRGLLVILDDVHNIGPPGDHLFGALLQIAEATDIRLLLVSRTNLAFYDRRDVHTRGKVEELALSGLTIEEISAWLDKLDLPAAAPAEQVHRATGGHPLAVELLELYGQTLHDDWLRFLDEEILDVLPDDHRELLSLLAVADRPVPWETLAKAAGVDGAPPSPLLERGLMLEIDEGMWLHEALRARLLREVGAPHEERSRKLHEASD</sequence>
<dbReference type="SUPFAM" id="SSF52540">
    <property type="entry name" value="P-loop containing nucleoside triphosphate hydrolases"/>
    <property type="match status" value="1"/>
</dbReference>
<organism evidence="2">
    <name type="scientific">marine metagenome</name>
    <dbReference type="NCBI Taxonomy" id="408172"/>
    <lineage>
        <taxon>unclassified sequences</taxon>
        <taxon>metagenomes</taxon>
        <taxon>ecological metagenomes</taxon>
    </lineage>
</organism>